<dbReference type="Gene3D" id="2.90.20.10">
    <property type="entry name" value="Plasmodium vivax P25 domain"/>
    <property type="match status" value="1"/>
</dbReference>
<name>A0A383V770_TETOB</name>
<evidence type="ECO:0000313" key="4">
    <source>
        <dbReference type="Proteomes" id="UP000256970"/>
    </source>
</evidence>
<evidence type="ECO:0000256" key="2">
    <source>
        <dbReference type="ARBA" id="ARBA00022737"/>
    </source>
</evidence>
<keyword evidence="1" id="KW-0245">EGF-like domain</keyword>
<accession>A0A383V770</accession>
<sequence length="428" mass="46402">MGDVDLKAVWLRCEFSSSPVDHEHIAIIKEYSSAQRTARHVVETLQARRHKAEDPQFSVASPFGKELVEVEHFMTTVYSGTVAGLFPGNCREATAPSGQPYTLLTLDVAWKDGKEKEKAKDQAKTSMRKADDKAFTRIMQERVDRLYVQSPTGVLYPVPGRKSDLIRGYVHSSRNRLLQDKASEELKQQRATKGQNWNNRYKQYQDKNLVPDGAEFKLYLPKAKALSRTPNSDKAYTDIRAPLTGYVCGCTAGFTWDSGTATCIDINGCAGNPCSKIRTPNSDEQCTDVRAPLTGYVCGCTASYTWDSGTASCIDIDGCAGDPCSRSRTQNSDEVCTDVCTPLTGYICGCTTSYAWDSGTAACIDVNGCVDGATVCGNMAGSTGDCLMCLHLKLATHAAATPSTGGLARSANLLSTLTAYEWSQGSLV</sequence>
<dbReference type="InterPro" id="IPR050751">
    <property type="entry name" value="ECM_structural_protein"/>
</dbReference>
<keyword evidence="4" id="KW-1185">Reference proteome</keyword>
<dbReference type="Proteomes" id="UP000256970">
    <property type="component" value="Unassembled WGS sequence"/>
</dbReference>
<keyword evidence="2" id="KW-0677">Repeat</keyword>
<dbReference type="EMBL" id="FNXT01000064">
    <property type="protein sequence ID" value="SZX60424.1"/>
    <property type="molecule type" value="Genomic_DNA"/>
</dbReference>
<dbReference type="PANTHER" id="PTHR24034:SF89">
    <property type="entry name" value="COMPLEMENT COMPONENT C1Q RECEPTOR"/>
    <property type="match status" value="1"/>
</dbReference>
<dbReference type="PANTHER" id="PTHR24034">
    <property type="entry name" value="EGF-LIKE DOMAIN-CONTAINING PROTEIN"/>
    <property type="match status" value="1"/>
</dbReference>
<dbReference type="AlphaFoldDB" id="A0A383V770"/>
<organism evidence="3 4">
    <name type="scientific">Tetradesmus obliquus</name>
    <name type="common">Green alga</name>
    <name type="synonym">Acutodesmus obliquus</name>
    <dbReference type="NCBI Taxonomy" id="3088"/>
    <lineage>
        <taxon>Eukaryota</taxon>
        <taxon>Viridiplantae</taxon>
        <taxon>Chlorophyta</taxon>
        <taxon>core chlorophytes</taxon>
        <taxon>Chlorophyceae</taxon>
        <taxon>CS clade</taxon>
        <taxon>Sphaeropleales</taxon>
        <taxon>Scenedesmaceae</taxon>
        <taxon>Tetradesmus</taxon>
    </lineage>
</organism>
<evidence type="ECO:0000256" key="1">
    <source>
        <dbReference type="ARBA" id="ARBA00022536"/>
    </source>
</evidence>
<protein>
    <submittedName>
        <fullName evidence="3">Uncharacterized protein</fullName>
    </submittedName>
</protein>
<reference evidence="3 4" key="1">
    <citation type="submission" date="2016-10" db="EMBL/GenBank/DDBJ databases">
        <authorList>
            <person name="Cai Z."/>
        </authorList>
    </citation>
    <scope>NUCLEOTIDE SEQUENCE [LARGE SCALE GENOMIC DNA]</scope>
</reference>
<proteinExistence type="predicted"/>
<evidence type="ECO:0000313" key="3">
    <source>
        <dbReference type="EMBL" id="SZX60424.1"/>
    </source>
</evidence>
<gene>
    <name evidence="3" type="ORF">BQ4739_LOCUS970</name>
</gene>